<comment type="caution">
    <text evidence="1">The sequence shown here is derived from an EMBL/GenBank/DDBJ whole genome shotgun (WGS) entry which is preliminary data.</text>
</comment>
<organism evidence="1 2">
    <name type="scientific">Arcticibacter svalbardensis MN12-7</name>
    <dbReference type="NCBI Taxonomy" id="1150600"/>
    <lineage>
        <taxon>Bacteria</taxon>
        <taxon>Pseudomonadati</taxon>
        <taxon>Bacteroidota</taxon>
        <taxon>Sphingobacteriia</taxon>
        <taxon>Sphingobacteriales</taxon>
        <taxon>Sphingobacteriaceae</taxon>
        <taxon>Arcticibacter</taxon>
    </lineage>
</organism>
<dbReference type="EMBL" id="AQPN01000096">
    <property type="protein sequence ID" value="EOR94180.1"/>
    <property type="molecule type" value="Genomic_DNA"/>
</dbReference>
<protein>
    <submittedName>
        <fullName evidence="1">Uncharacterized protein</fullName>
    </submittedName>
</protein>
<dbReference type="RefSeq" id="WP_016195906.1">
    <property type="nucleotide sequence ID" value="NZ_AQPN01000096.1"/>
</dbReference>
<keyword evidence="2" id="KW-1185">Reference proteome</keyword>
<gene>
    <name evidence="1" type="ORF">ADIARSV_2675</name>
</gene>
<reference evidence="1 2" key="1">
    <citation type="journal article" date="2013" name="Genome Announc.">
        <title>Draft Genome Sequence of Arcticibacter svalbardensis Strain MN12-7T, a Member of the Family Sphingobacteriaceae Isolated from an Arctic Soil Sample.</title>
        <authorList>
            <person name="Shivaji S."/>
            <person name="Ara S."/>
            <person name="Prasad S."/>
            <person name="Manasa B.P."/>
            <person name="Begum Z."/>
            <person name="Singh A."/>
            <person name="Kumar Pinnaka A."/>
        </authorList>
    </citation>
    <scope>NUCLEOTIDE SEQUENCE [LARGE SCALE GENOMIC DNA]</scope>
    <source>
        <strain evidence="1 2">MN12-7</strain>
    </source>
</reference>
<dbReference type="Proteomes" id="UP000014174">
    <property type="component" value="Unassembled WGS sequence"/>
</dbReference>
<dbReference type="AlphaFoldDB" id="R9GRN6"/>
<evidence type="ECO:0000313" key="1">
    <source>
        <dbReference type="EMBL" id="EOR94180.1"/>
    </source>
</evidence>
<accession>R9GRN6</accession>
<name>R9GRN6_9SPHI</name>
<evidence type="ECO:0000313" key="2">
    <source>
        <dbReference type="Proteomes" id="UP000014174"/>
    </source>
</evidence>
<proteinExistence type="predicted"/>
<dbReference type="STRING" id="1150600.ADIARSV_2675"/>
<sequence>MEKDLLIINGNRLFTRALYGTHTAFRIETGERPEIALYARYGR</sequence>